<name>A0ABS6G0P4_9FIRM</name>
<evidence type="ECO:0000259" key="1">
    <source>
        <dbReference type="Pfam" id="PF02016"/>
    </source>
</evidence>
<sequence length="344" mass="38714">MKIKYPTSLKPDSLIGVTAPSSGVEETLHILVDEAKLQVEKKGFKVLIGETVLTQHKGRSASKEKRVEELMDFLQDHSISVIMPPWGGSFAMEILPFIDWDKLKELNPKWILGYSDISTLIFAYTTITGHASAHGVNFTELSAPEWDGLSSMWIDVLSCNENEEITQYSSEKYQSSWDKVYSNPAKGFYLDSQTEWKTLNKEDEVTFSGRLIGGCVNSLQVLVGTPFDNVNNFVNQYCHEEGVIWYLETVGMDAAEIYRALWQMKQNHWFSNIKGVLFGRTSGYKDIGDFTLTDALKDVFESFNIPVILDADVGHTPPQNILVNGAYTTVKYSNGKGSIIMKYI</sequence>
<evidence type="ECO:0000313" key="4">
    <source>
        <dbReference type="Proteomes" id="UP000779508"/>
    </source>
</evidence>
<comment type="caution">
    <text evidence="3">The sequence shown here is derived from an EMBL/GenBank/DDBJ whole genome shotgun (WGS) entry which is preliminary data.</text>
</comment>
<evidence type="ECO:0000259" key="2">
    <source>
        <dbReference type="Pfam" id="PF17676"/>
    </source>
</evidence>
<feature type="domain" description="LD-carboxypeptidase N-terminal" evidence="1">
    <location>
        <begin position="15"/>
        <end position="135"/>
    </location>
</feature>
<reference evidence="3 4" key="1">
    <citation type="submission" date="2021-06" db="EMBL/GenBank/DDBJ databases">
        <authorList>
            <person name="Sun Q."/>
            <person name="Li D."/>
        </authorList>
    </citation>
    <scope>NUCLEOTIDE SEQUENCE [LARGE SCALE GENOMIC DNA]</scope>
    <source>
        <strain evidence="3 4">MSJ-5</strain>
    </source>
</reference>
<dbReference type="PANTHER" id="PTHR30237">
    <property type="entry name" value="MURAMOYLTETRAPEPTIDE CARBOXYPEPTIDASE"/>
    <property type="match status" value="1"/>
</dbReference>
<dbReference type="InterPro" id="IPR003507">
    <property type="entry name" value="S66_fam"/>
</dbReference>
<dbReference type="InterPro" id="IPR040921">
    <property type="entry name" value="Peptidase_S66C"/>
</dbReference>
<dbReference type="RefSeq" id="WP_216415271.1">
    <property type="nucleotide sequence ID" value="NZ_JAHLQK010000002.1"/>
</dbReference>
<protein>
    <submittedName>
        <fullName evidence="3">LD-carboxypeptidase</fullName>
    </submittedName>
</protein>
<dbReference type="EMBL" id="JAHLQK010000002">
    <property type="protein sequence ID" value="MBU5675769.1"/>
    <property type="molecule type" value="Genomic_DNA"/>
</dbReference>
<dbReference type="Proteomes" id="UP000779508">
    <property type="component" value="Unassembled WGS sequence"/>
</dbReference>
<gene>
    <name evidence="3" type="ORF">KQI88_05015</name>
</gene>
<dbReference type="InterPro" id="IPR040449">
    <property type="entry name" value="Peptidase_S66_N"/>
</dbReference>
<dbReference type="Pfam" id="PF17676">
    <property type="entry name" value="Peptidase_S66C"/>
    <property type="match status" value="1"/>
</dbReference>
<dbReference type="Pfam" id="PF02016">
    <property type="entry name" value="Peptidase_S66"/>
    <property type="match status" value="1"/>
</dbReference>
<keyword evidence="4" id="KW-1185">Reference proteome</keyword>
<proteinExistence type="predicted"/>
<organism evidence="3 4">
    <name type="scientific">Alkaliphilus flagellatus</name>
    <dbReference type="NCBI Taxonomy" id="2841507"/>
    <lineage>
        <taxon>Bacteria</taxon>
        <taxon>Bacillati</taxon>
        <taxon>Bacillota</taxon>
        <taxon>Clostridia</taxon>
        <taxon>Peptostreptococcales</taxon>
        <taxon>Natronincolaceae</taxon>
        <taxon>Alkaliphilus</taxon>
    </lineage>
</organism>
<feature type="domain" description="LD-carboxypeptidase C-terminal" evidence="2">
    <location>
        <begin position="208"/>
        <end position="329"/>
    </location>
</feature>
<dbReference type="PANTHER" id="PTHR30237:SF5">
    <property type="entry name" value="CARBOXYPEPTIDASE VC_A0337-RELATED"/>
    <property type="match status" value="1"/>
</dbReference>
<dbReference type="PIRSF" id="PIRSF028757">
    <property type="entry name" value="LD-carboxypeptidase"/>
    <property type="match status" value="1"/>
</dbReference>
<dbReference type="CDD" id="cd07062">
    <property type="entry name" value="Peptidase_S66_mccF_like"/>
    <property type="match status" value="1"/>
</dbReference>
<accession>A0ABS6G0P4</accession>
<evidence type="ECO:0000313" key="3">
    <source>
        <dbReference type="EMBL" id="MBU5675769.1"/>
    </source>
</evidence>